<dbReference type="Proteomes" id="UP001253595">
    <property type="component" value="Unassembled WGS sequence"/>
</dbReference>
<organism evidence="3 4">
    <name type="scientific">Cellvibrio fibrivorans</name>
    <dbReference type="NCBI Taxonomy" id="126350"/>
    <lineage>
        <taxon>Bacteria</taxon>
        <taxon>Pseudomonadati</taxon>
        <taxon>Pseudomonadota</taxon>
        <taxon>Gammaproteobacteria</taxon>
        <taxon>Cellvibrionales</taxon>
        <taxon>Cellvibrionaceae</taxon>
        <taxon>Cellvibrio</taxon>
    </lineage>
</organism>
<feature type="signal peptide" evidence="1">
    <location>
        <begin position="1"/>
        <end position="24"/>
    </location>
</feature>
<evidence type="ECO:0000259" key="2">
    <source>
        <dbReference type="Pfam" id="PF01676"/>
    </source>
</evidence>
<sequence length="389" mass="43316">MTILTPVRCIGICILSLLASVALAERPAQHLILVTVDGLRWQEVFRGMDERLLNDSRYTEHPDSLRTAFSAADPQQARAKLLPFIWSEMATKGVLLGNRDQSSRMQVTNDWHFSYPGYSEILTGRADPAIDTNDPVPNPNVTFPEWINQQPQWRGKVQAFGSWDVFPAILNSKRAGFPVNAGFSPALGKVSAREAFINELQRQTPSPWQSVRLDVFTHQYALAALAEDKPRLIYIAYGETDDFAHDGEFDQYIQAAHRFDGFVRELWNRVQSDRRYRDKTLLLITTDHGRGELPLEGWKHHGSKKAVARNASAPEMAPFQEGIPGADQVWFAAMGPGVKAAGELQGEWYSNQIAATALQLLGFDPAAYSAAAGKPMVEILNLSKTKVSP</sequence>
<gene>
    <name evidence="3" type="ORF">J2X05_000327</name>
</gene>
<dbReference type="Gene3D" id="3.40.720.10">
    <property type="entry name" value="Alkaline Phosphatase, subunit A"/>
    <property type="match status" value="1"/>
</dbReference>
<evidence type="ECO:0000313" key="4">
    <source>
        <dbReference type="Proteomes" id="UP001253595"/>
    </source>
</evidence>
<comment type="caution">
    <text evidence="3">The sequence shown here is derived from an EMBL/GenBank/DDBJ whole genome shotgun (WGS) entry which is preliminary data.</text>
</comment>
<evidence type="ECO:0000313" key="3">
    <source>
        <dbReference type="EMBL" id="MDR7088324.1"/>
    </source>
</evidence>
<protein>
    <submittedName>
        <fullName evidence="3">Arylsulfatase A-like enzyme</fullName>
    </submittedName>
</protein>
<reference evidence="3 4" key="1">
    <citation type="submission" date="2023-07" db="EMBL/GenBank/DDBJ databases">
        <title>Sorghum-associated microbial communities from plants grown in Nebraska, USA.</title>
        <authorList>
            <person name="Schachtman D."/>
        </authorList>
    </citation>
    <scope>NUCLEOTIDE SEQUENCE [LARGE SCALE GENOMIC DNA]</scope>
    <source>
        <strain evidence="3 4">BE190</strain>
    </source>
</reference>
<feature type="domain" description="Metalloenzyme" evidence="2">
    <location>
        <begin position="220"/>
        <end position="291"/>
    </location>
</feature>
<keyword evidence="4" id="KW-1185">Reference proteome</keyword>
<dbReference type="InterPro" id="IPR017850">
    <property type="entry name" value="Alkaline_phosphatase_core_sf"/>
</dbReference>
<dbReference type="SUPFAM" id="SSF53649">
    <property type="entry name" value="Alkaline phosphatase-like"/>
    <property type="match status" value="1"/>
</dbReference>
<dbReference type="InterPro" id="IPR006124">
    <property type="entry name" value="Metalloenzyme"/>
</dbReference>
<keyword evidence="1" id="KW-0732">Signal</keyword>
<dbReference type="Pfam" id="PF01676">
    <property type="entry name" value="Metalloenzyme"/>
    <property type="match status" value="1"/>
</dbReference>
<dbReference type="RefSeq" id="WP_310067794.1">
    <property type="nucleotide sequence ID" value="NZ_JAVDVX010000001.1"/>
</dbReference>
<dbReference type="EMBL" id="JAVDVX010000001">
    <property type="protein sequence ID" value="MDR7088324.1"/>
    <property type="molecule type" value="Genomic_DNA"/>
</dbReference>
<evidence type="ECO:0000256" key="1">
    <source>
        <dbReference type="SAM" id="SignalP"/>
    </source>
</evidence>
<accession>A0ABU1UT16</accession>
<proteinExistence type="predicted"/>
<feature type="chain" id="PRO_5047258079" evidence="1">
    <location>
        <begin position="25"/>
        <end position="389"/>
    </location>
</feature>
<name>A0ABU1UT16_9GAMM</name>